<proteinExistence type="predicted"/>
<evidence type="ECO:0000313" key="3">
    <source>
        <dbReference type="EMBL" id="OZI17264.1"/>
    </source>
</evidence>
<feature type="region of interest" description="Disordered" evidence="1">
    <location>
        <begin position="86"/>
        <end position="119"/>
    </location>
</feature>
<name>A0A261QWY8_9BORD</name>
<organism evidence="3 4">
    <name type="scientific">Bordetella genomosp. 7</name>
    <dbReference type="NCBI Taxonomy" id="1416805"/>
    <lineage>
        <taxon>Bacteria</taxon>
        <taxon>Pseudomonadati</taxon>
        <taxon>Pseudomonadota</taxon>
        <taxon>Betaproteobacteria</taxon>
        <taxon>Burkholderiales</taxon>
        <taxon>Alcaligenaceae</taxon>
        <taxon>Bordetella</taxon>
    </lineage>
</organism>
<keyword evidence="4" id="KW-1185">Reference proteome</keyword>
<accession>A0A261QWY8</accession>
<dbReference type="InterPro" id="IPR007055">
    <property type="entry name" value="BON_dom"/>
</dbReference>
<gene>
    <name evidence="3" type="ORF">CAL19_15655</name>
</gene>
<dbReference type="PROSITE" id="PS50914">
    <property type="entry name" value="BON"/>
    <property type="match status" value="1"/>
</dbReference>
<comment type="caution">
    <text evidence="3">The sequence shown here is derived from an EMBL/GenBank/DDBJ whole genome shotgun (WGS) entry which is preliminary data.</text>
</comment>
<dbReference type="Pfam" id="PF04972">
    <property type="entry name" value="BON"/>
    <property type="match status" value="1"/>
</dbReference>
<evidence type="ECO:0000313" key="4">
    <source>
        <dbReference type="Proteomes" id="UP000216947"/>
    </source>
</evidence>
<feature type="domain" description="BON" evidence="2">
    <location>
        <begin position="187"/>
        <end position="254"/>
    </location>
</feature>
<dbReference type="EMBL" id="NEVK01000007">
    <property type="protein sequence ID" value="OZI17264.1"/>
    <property type="molecule type" value="Genomic_DNA"/>
</dbReference>
<dbReference type="Gene3D" id="3.30.1340.30">
    <property type="match status" value="1"/>
</dbReference>
<protein>
    <recommendedName>
        <fullName evidence="2">BON domain-containing protein</fullName>
    </recommendedName>
</protein>
<evidence type="ECO:0000256" key="1">
    <source>
        <dbReference type="SAM" id="MobiDB-lite"/>
    </source>
</evidence>
<evidence type="ECO:0000259" key="2">
    <source>
        <dbReference type="PROSITE" id="PS50914"/>
    </source>
</evidence>
<dbReference type="AlphaFoldDB" id="A0A261QWY8"/>
<reference evidence="4" key="1">
    <citation type="submission" date="2017-05" db="EMBL/GenBank/DDBJ databases">
        <title>Complete and WGS of Bordetella genogroups.</title>
        <authorList>
            <person name="Spilker T."/>
            <person name="Lipuma J."/>
        </authorList>
    </citation>
    <scope>NUCLEOTIDE SEQUENCE [LARGE SCALE GENOMIC DNA]</scope>
    <source>
        <strain evidence="4">AU18089</strain>
    </source>
</reference>
<sequence length="263" mass="29296">MDSYMDLEAPFRSLFFCSPRLAASAAPAAFCCAWDLAGMAGLRQGHRAVRRRKPHACAAAGTQLAGRRVSFLLRWRPAMRYRLNDLPDAEPKRRNHDRSSNSGYPAGGNTYTDERDPYNRRYDDPVAGEHARDATRDIYSQPDSWKDDPQWQGQGVGQGHFPGRSGLTFPYQTQPRRPVYPKGYVRSDEYIQDDLCERLSRSGLEVGDVSVAVEGGKVSLSGTVPSRWIKHAVEDAASETRGVTEVDNRIRIAPRDAHTGESG</sequence>
<dbReference type="Proteomes" id="UP000216947">
    <property type="component" value="Unassembled WGS sequence"/>
</dbReference>